<reference evidence="3 4" key="1">
    <citation type="submission" date="2019-02" db="EMBL/GenBank/DDBJ databases">
        <title>Draft Genome Sequences of Six Type Strains of the Genus Massilia.</title>
        <authorList>
            <person name="Miess H."/>
            <person name="Frediansyhah A."/>
            <person name="Gross H."/>
        </authorList>
    </citation>
    <scope>NUCLEOTIDE SEQUENCE [LARGE SCALE GENOMIC DNA]</scope>
    <source>
        <strain evidence="3 4">DSM 17473</strain>
    </source>
</reference>
<feature type="region of interest" description="Disordered" evidence="1">
    <location>
        <begin position="1"/>
        <end position="25"/>
    </location>
</feature>
<feature type="compositionally biased region" description="Low complexity" evidence="1">
    <location>
        <begin position="259"/>
        <end position="270"/>
    </location>
</feature>
<evidence type="ECO:0000259" key="2">
    <source>
        <dbReference type="Pfam" id="PF06439"/>
    </source>
</evidence>
<organism evidence="3 4">
    <name type="scientific">Pseudoduganella lutea</name>
    <dbReference type="NCBI Taxonomy" id="321985"/>
    <lineage>
        <taxon>Bacteria</taxon>
        <taxon>Pseudomonadati</taxon>
        <taxon>Pseudomonadota</taxon>
        <taxon>Betaproteobacteria</taxon>
        <taxon>Burkholderiales</taxon>
        <taxon>Oxalobacteraceae</taxon>
        <taxon>Telluria group</taxon>
        <taxon>Pseudoduganella</taxon>
    </lineage>
</organism>
<accession>A0A4P6L6L9</accession>
<protein>
    <submittedName>
        <fullName evidence="3">DUF1080 domain-containing protein</fullName>
    </submittedName>
</protein>
<name>A0A4P6L6L9_9BURK</name>
<dbReference type="Proteomes" id="UP000290637">
    <property type="component" value="Chromosome"/>
</dbReference>
<proteinExistence type="predicted"/>
<dbReference type="GO" id="GO:0016787">
    <property type="term" value="F:hydrolase activity"/>
    <property type="evidence" value="ECO:0007669"/>
    <property type="project" value="InterPro"/>
</dbReference>
<evidence type="ECO:0000256" key="1">
    <source>
        <dbReference type="SAM" id="MobiDB-lite"/>
    </source>
</evidence>
<evidence type="ECO:0000313" key="4">
    <source>
        <dbReference type="Proteomes" id="UP000290637"/>
    </source>
</evidence>
<dbReference type="OrthoDB" id="176168at2"/>
<dbReference type="InterPro" id="IPR010496">
    <property type="entry name" value="AL/BT2_dom"/>
</dbReference>
<dbReference type="KEGG" id="plue:EWM63_02235"/>
<feature type="domain" description="3-keto-alpha-glucoside-1,2-lyase/3-keto-2-hydroxy-glucal hydratase" evidence="2">
    <location>
        <begin position="46"/>
        <end position="244"/>
    </location>
</feature>
<dbReference type="Gene3D" id="2.60.120.560">
    <property type="entry name" value="Exo-inulinase, domain 1"/>
    <property type="match status" value="1"/>
</dbReference>
<feature type="region of interest" description="Disordered" evidence="1">
    <location>
        <begin position="249"/>
        <end position="270"/>
    </location>
</feature>
<evidence type="ECO:0000313" key="3">
    <source>
        <dbReference type="EMBL" id="QBE67025.1"/>
    </source>
</evidence>
<gene>
    <name evidence="3" type="ORF">EWM63_02235</name>
</gene>
<dbReference type="Pfam" id="PF06439">
    <property type="entry name" value="3keto-disac_hyd"/>
    <property type="match status" value="1"/>
</dbReference>
<sequence>MIGSAMFSAAAQNAPAPEPDPKDTEVWTADLPRVIPGSSSSAPSDAIVLFGGQYLSEWVSTTSPDKPAGWIVSGGTITVRPGAGHIQTRRLFTDYQIHLEWRVPASATGSGQGKGNSGLFLASTGIDSGYEIQILDCANNRTYANGQAASIYKQHIPLVDACAKAGEWQTYDVIWTAPRFAADGSLLSPAYVTALHNGVLVQNHVEVRGESVYAGKPSYRKHGPAPIKLQDHGDAVSFRNVWVRPLSARASLPRTEPTASPAQSQSQSQP</sequence>
<dbReference type="AlphaFoldDB" id="A0A4P6L6L9"/>
<dbReference type="EMBL" id="CP035913">
    <property type="protein sequence ID" value="QBE67025.1"/>
    <property type="molecule type" value="Genomic_DNA"/>
</dbReference>
<keyword evidence="4" id="KW-1185">Reference proteome</keyword>